<keyword evidence="6" id="KW-1185">Reference proteome</keyword>
<evidence type="ECO:0008006" key="7">
    <source>
        <dbReference type="Google" id="ProtNLM"/>
    </source>
</evidence>
<dbReference type="EMBL" id="VXCE01000013">
    <property type="protein sequence ID" value="KAA8476334.1"/>
    <property type="molecule type" value="Genomic_DNA"/>
</dbReference>
<dbReference type="GeneID" id="75083652"/>
<proteinExistence type="predicted"/>
<comment type="caution">
    <text evidence="1">The sequence shown here is derived from an EMBL/GenBank/DDBJ whole genome shotgun (WGS) entry which is preliminary data.</text>
</comment>
<protein>
    <recommendedName>
        <fullName evidence="7">Nucleotidyltransferase</fullName>
    </recommendedName>
</protein>
<sequence length="297" mass="35161">MDRKILDSFVAAFREKVIYRLQNEIDLAFITGSYVRKKQFDDEPNINIYLVSKEDNFYRANYLYGKLLSELIAAWSNETLEVFVDLHPYAFGKRNTTHMVKNRISITTNMFNGKDKKNRLNLTQNIGNGWNTSFKLLYGNEEILRELKNEVTKSESWWLERKYALHLYKSQVQALPFIYPVKESPLILFRESLHYAEEGIRDGVSIQLDSESLATGGDLQIIHDWRNKLVPFYRENYNEKISSIVSKFSELKYSKFEEQCDLEKAEECYKWTVELLQELIKVCESKYKNRKKVYSVE</sequence>
<reference evidence="1 5" key="2">
    <citation type="submission" date="2019-09" db="EMBL/GenBank/DDBJ databases">
        <authorList>
            <person name="Geng P."/>
            <person name="Wan X."/>
            <person name="Zhou G."/>
            <person name="Yuan Z."/>
            <person name="Hu X."/>
        </authorList>
    </citation>
    <scope>NUCLEOTIDE SEQUENCE [LARGE SCALE GENOMIC DNA]</scope>
    <source>
        <strain evidence="1 5">EFR-4</strain>
    </source>
</reference>
<dbReference type="RefSeq" id="WP_000375183.1">
    <property type="nucleotide sequence ID" value="NZ_CMPU01000140.1"/>
</dbReference>
<accession>A0A5M9GU48</accession>
<evidence type="ECO:0000313" key="5">
    <source>
        <dbReference type="Proteomes" id="UP000325411"/>
    </source>
</evidence>
<evidence type="ECO:0000313" key="3">
    <source>
        <dbReference type="EMBL" id="SME47821.1"/>
    </source>
</evidence>
<dbReference type="Proteomes" id="UP000325411">
    <property type="component" value="Unassembled WGS sequence"/>
</dbReference>
<organism evidence="1 5">
    <name type="scientific">Bacillus paranthracis</name>
    <dbReference type="NCBI Taxonomy" id="2026186"/>
    <lineage>
        <taxon>Bacteria</taxon>
        <taxon>Bacillati</taxon>
        <taxon>Bacillota</taxon>
        <taxon>Bacilli</taxon>
        <taxon>Bacillales</taxon>
        <taxon>Bacillaceae</taxon>
        <taxon>Bacillus</taxon>
        <taxon>Bacillus cereus group</taxon>
    </lineage>
</organism>
<evidence type="ECO:0000313" key="6">
    <source>
        <dbReference type="Proteomes" id="UP001221338"/>
    </source>
</evidence>
<reference evidence="2 6" key="3">
    <citation type="submission" date="2023-03" db="EMBL/GenBank/DDBJ databases">
        <title>Genetic diversity of Bacillus cereus sensu lato isolates from Slovenia.</title>
        <authorList>
            <person name="Abdelli M."/>
        </authorList>
    </citation>
    <scope>NUCLEOTIDE SEQUENCE [LARGE SCALE GENOMIC DNA]</scope>
    <source>
        <strain evidence="2 6">SIBC61B</strain>
    </source>
</reference>
<dbReference type="EMBL" id="JARPRV010000009">
    <property type="protein sequence ID" value="MDG0942926.1"/>
    <property type="molecule type" value="Genomic_DNA"/>
</dbReference>
<reference evidence="3 4" key="1">
    <citation type="submission" date="2017-04" db="EMBL/GenBank/DDBJ databases">
        <authorList>
            <person name="Criscuolo A."/>
        </authorList>
    </citation>
    <scope>NUCLEOTIDE SEQUENCE [LARGE SCALE GENOMIC DNA]</scope>
    <source>
        <strain evidence="3">16-00174</strain>
    </source>
</reference>
<name>A0A5M9GU48_9BACI</name>
<evidence type="ECO:0000313" key="2">
    <source>
        <dbReference type="EMBL" id="MDG0942926.1"/>
    </source>
</evidence>
<dbReference type="Proteomes" id="UP001221338">
    <property type="component" value="Unassembled WGS sequence"/>
</dbReference>
<evidence type="ECO:0000313" key="1">
    <source>
        <dbReference type="EMBL" id="KAA8476334.1"/>
    </source>
</evidence>
<dbReference type="Proteomes" id="UP000194422">
    <property type="component" value="Unassembled WGS sequence"/>
</dbReference>
<dbReference type="AlphaFoldDB" id="A0A5M9GU48"/>
<gene>
    <name evidence="3" type="ORF">BACERE00174_05758</name>
    <name evidence="1" type="ORF">FYW06_19005</name>
    <name evidence="2" type="ORF">P6U22_17175</name>
</gene>
<dbReference type="EMBL" id="FWYW01000106">
    <property type="protein sequence ID" value="SME47821.1"/>
    <property type="molecule type" value="Genomic_DNA"/>
</dbReference>
<evidence type="ECO:0000313" key="4">
    <source>
        <dbReference type="Proteomes" id="UP000194422"/>
    </source>
</evidence>